<protein>
    <submittedName>
        <fullName evidence="2">Uncharacterized protein</fullName>
    </submittedName>
</protein>
<reference evidence="2 3" key="1">
    <citation type="submission" date="2018-09" db="EMBL/GenBank/DDBJ databases">
        <title>The draft genome of Acinetobacter spp. strains.</title>
        <authorList>
            <person name="Qin J."/>
            <person name="Feng Y."/>
            <person name="Zong Z."/>
        </authorList>
    </citation>
    <scope>NUCLEOTIDE SEQUENCE [LARGE SCALE GENOMIC DNA]</scope>
    <source>
        <strain evidence="2 3">WCHAc060012</strain>
    </source>
</reference>
<feature type="transmembrane region" description="Helical" evidence="1">
    <location>
        <begin position="76"/>
        <end position="96"/>
    </location>
</feature>
<dbReference type="AlphaFoldDB" id="A0A3A8E2K3"/>
<keyword evidence="1" id="KW-0812">Transmembrane</keyword>
<evidence type="ECO:0000313" key="3">
    <source>
        <dbReference type="Proteomes" id="UP000282388"/>
    </source>
</evidence>
<feature type="transmembrane region" description="Helical" evidence="1">
    <location>
        <begin position="43"/>
        <end position="64"/>
    </location>
</feature>
<dbReference type="Proteomes" id="UP000282388">
    <property type="component" value="Unassembled WGS sequence"/>
</dbReference>
<dbReference type="RefSeq" id="WP_120403840.1">
    <property type="nucleotide sequence ID" value="NZ_RAXV01000053.1"/>
</dbReference>
<accession>A0A3A8E2K3</accession>
<dbReference type="OrthoDB" id="6711936at2"/>
<keyword evidence="1" id="KW-1133">Transmembrane helix</keyword>
<organism evidence="2 3">
    <name type="scientific">Acinetobacter tianfuensis</name>
    <dbReference type="NCBI Taxonomy" id="2419603"/>
    <lineage>
        <taxon>Bacteria</taxon>
        <taxon>Pseudomonadati</taxon>
        <taxon>Pseudomonadota</taxon>
        <taxon>Gammaproteobacteria</taxon>
        <taxon>Moraxellales</taxon>
        <taxon>Moraxellaceae</taxon>
        <taxon>Acinetobacter</taxon>
    </lineage>
</organism>
<keyword evidence="1" id="KW-0472">Membrane</keyword>
<keyword evidence="3" id="KW-1185">Reference proteome</keyword>
<evidence type="ECO:0000313" key="2">
    <source>
        <dbReference type="EMBL" id="RKG29197.1"/>
    </source>
</evidence>
<proteinExistence type="predicted"/>
<dbReference type="EMBL" id="RAXV01000053">
    <property type="protein sequence ID" value="RKG29197.1"/>
    <property type="molecule type" value="Genomic_DNA"/>
</dbReference>
<sequence>MKEQQAKLFLEQLQLQYPQAFKRNFLLYSMLKTKGLFDELKELIPWVLAAMIFVSISMVLNSQIEILFTQIGSFRAYGLAVLSIMLFFMLLCPLIIKQIKHSSTSLYQQLRHTPIKLAAIIILQAINIAFIENYLLQSVLFFFALSFGFIKFYKENLFRPDTALKDYYYLDETRRVCFWFYKQTLKQKIQLIFTMNNAERQKSLKQNIQQLQDLHLQTLNFEDMLCKSVKHVDIDDYLEEISK</sequence>
<feature type="transmembrane region" description="Helical" evidence="1">
    <location>
        <begin position="117"/>
        <end position="150"/>
    </location>
</feature>
<name>A0A3A8E2K3_9GAMM</name>
<gene>
    <name evidence="2" type="ORF">D7V32_16120</name>
</gene>
<evidence type="ECO:0000256" key="1">
    <source>
        <dbReference type="SAM" id="Phobius"/>
    </source>
</evidence>
<comment type="caution">
    <text evidence="2">The sequence shown here is derived from an EMBL/GenBank/DDBJ whole genome shotgun (WGS) entry which is preliminary data.</text>
</comment>